<evidence type="ECO:0000313" key="4">
    <source>
        <dbReference type="Proteomes" id="UP000825729"/>
    </source>
</evidence>
<dbReference type="PANTHER" id="PTHR47926:SF540">
    <property type="entry name" value="PENTATRICOPEPTIDE REPEAT-CONTAINING PROTEIN"/>
    <property type="match status" value="1"/>
</dbReference>
<dbReference type="PROSITE" id="PS51375">
    <property type="entry name" value="PPR"/>
    <property type="match status" value="4"/>
</dbReference>
<dbReference type="InterPro" id="IPR011990">
    <property type="entry name" value="TPR-like_helical_dom_sf"/>
</dbReference>
<evidence type="ECO:0000256" key="2">
    <source>
        <dbReference type="PROSITE-ProRule" id="PRU00708"/>
    </source>
</evidence>
<sequence length="488" mass="54838">MNRSCGEAERQLRRLLHGRLGWDHLVQVHARIFRHDLHGSNHLLAQFVLACASLRKMAYASVVFFLTQNPNILLFNSMFKAYSLVGPRKEPFQLLSGMKNRGIWPDRFTYAPLLKSCSNLRDLVFGRRVHADVLTLGFESHNSIGIALVELYVSCGRMEDASRMFDAMPHREPIVWNLMVRGFCKAGDVNSGFRFFQGMDKRTVVSWNSMITELAQSGHDHEAFNLFREMWDMGFEPDDASLVIILPVCARLGAVEKGRWIHSYAETKGLSRVIAVGNAFIDMYSKCGDLESARKVFDEIPERSIVSWNSMIAGFALNGIGEAGIDLFEEMKAKGVKPNEITFLGVLGCCTHAGLVNRGRELFSSMTVEHQIEPRLEHYGCIVDLLGRNSFVQEAYDLTKGMPMRPSAAIWGALLSACKIHGESGVAECAAKELIDLEPWNSGNYVQLSNIYAEAGRWDDVKKVRLLMREKCVCKAPGESVIELMDNF</sequence>
<dbReference type="Pfam" id="PF20431">
    <property type="entry name" value="E_motif"/>
    <property type="match status" value="1"/>
</dbReference>
<feature type="repeat" description="PPR" evidence="2">
    <location>
        <begin position="203"/>
        <end position="237"/>
    </location>
</feature>
<dbReference type="Pfam" id="PF13041">
    <property type="entry name" value="PPR_2"/>
    <property type="match status" value="2"/>
</dbReference>
<evidence type="ECO:0000256" key="1">
    <source>
        <dbReference type="ARBA" id="ARBA00022737"/>
    </source>
</evidence>
<dbReference type="GO" id="GO:0009451">
    <property type="term" value="P:RNA modification"/>
    <property type="evidence" value="ECO:0007669"/>
    <property type="project" value="InterPro"/>
</dbReference>
<keyword evidence="1" id="KW-0677">Repeat</keyword>
<feature type="repeat" description="PPR" evidence="2">
    <location>
        <begin position="71"/>
        <end position="105"/>
    </location>
</feature>
<dbReference type="AlphaFoldDB" id="A0AAV7FH74"/>
<keyword evidence="4" id="KW-1185">Reference proteome</keyword>
<comment type="caution">
    <text evidence="3">The sequence shown here is derived from an EMBL/GenBank/DDBJ whole genome shotgun (WGS) entry which is preliminary data.</text>
</comment>
<dbReference type="Gene3D" id="1.25.40.10">
    <property type="entry name" value="Tetratricopeptide repeat domain"/>
    <property type="match status" value="3"/>
</dbReference>
<protein>
    <recommendedName>
        <fullName evidence="5">Chlororespiratory reduction 4</fullName>
    </recommendedName>
</protein>
<dbReference type="Pfam" id="PF13812">
    <property type="entry name" value="PPR_3"/>
    <property type="match status" value="1"/>
</dbReference>
<dbReference type="InterPro" id="IPR046848">
    <property type="entry name" value="E_motif"/>
</dbReference>
<dbReference type="GO" id="GO:0003723">
    <property type="term" value="F:RNA binding"/>
    <property type="evidence" value="ECO:0007669"/>
    <property type="project" value="InterPro"/>
</dbReference>
<dbReference type="FunFam" id="1.25.40.10:FF:000921">
    <property type="entry name" value="Pentatricopeptide repeat-containing protein At5g48910"/>
    <property type="match status" value="1"/>
</dbReference>
<dbReference type="InterPro" id="IPR002885">
    <property type="entry name" value="PPR_rpt"/>
</dbReference>
<dbReference type="Pfam" id="PF01535">
    <property type="entry name" value="PPR"/>
    <property type="match status" value="2"/>
</dbReference>
<dbReference type="NCBIfam" id="TIGR00756">
    <property type="entry name" value="PPR"/>
    <property type="match status" value="4"/>
</dbReference>
<dbReference type="PANTHER" id="PTHR47926">
    <property type="entry name" value="PENTATRICOPEPTIDE REPEAT-CONTAINING PROTEIN"/>
    <property type="match status" value="1"/>
</dbReference>
<name>A0AAV7FH74_ARIFI</name>
<gene>
    <name evidence="3" type="ORF">H6P81_004104</name>
</gene>
<evidence type="ECO:0000313" key="3">
    <source>
        <dbReference type="EMBL" id="KAG9459596.1"/>
    </source>
</evidence>
<dbReference type="InterPro" id="IPR046960">
    <property type="entry name" value="PPR_At4g14850-like_plant"/>
</dbReference>
<feature type="repeat" description="PPR" evidence="2">
    <location>
        <begin position="172"/>
        <end position="202"/>
    </location>
</feature>
<dbReference type="Proteomes" id="UP000825729">
    <property type="component" value="Unassembled WGS sequence"/>
</dbReference>
<organism evidence="3 4">
    <name type="scientific">Aristolochia fimbriata</name>
    <name type="common">White veined hardy Dutchman's pipe vine</name>
    <dbReference type="NCBI Taxonomy" id="158543"/>
    <lineage>
        <taxon>Eukaryota</taxon>
        <taxon>Viridiplantae</taxon>
        <taxon>Streptophyta</taxon>
        <taxon>Embryophyta</taxon>
        <taxon>Tracheophyta</taxon>
        <taxon>Spermatophyta</taxon>
        <taxon>Magnoliopsida</taxon>
        <taxon>Magnoliidae</taxon>
        <taxon>Piperales</taxon>
        <taxon>Aristolochiaceae</taxon>
        <taxon>Aristolochia</taxon>
    </lineage>
</organism>
<evidence type="ECO:0008006" key="5">
    <source>
        <dbReference type="Google" id="ProtNLM"/>
    </source>
</evidence>
<accession>A0AAV7FH74</accession>
<dbReference type="EMBL" id="JAINDJ010000002">
    <property type="protein sequence ID" value="KAG9459596.1"/>
    <property type="molecule type" value="Genomic_DNA"/>
</dbReference>
<feature type="repeat" description="PPR" evidence="2">
    <location>
        <begin position="304"/>
        <end position="338"/>
    </location>
</feature>
<proteinExistence type="predicted"/>
<dbReference type="FunFam" id="1.25.40.10:FF:000242">
    <property type="entry name" value="Pentatricopeptide repeat-containing protein"/>
    <property type="match status" value="1"/>
</dbReference>
<reference evidence="3 4" key="1">
    <citation type="submission" date="2021-07" db="EMBL/GenBank/DDBJ databases">
        <title>The Aristolochia fimbriata genome: insights into angiosperm evolution, floral development and chemical biosynthesis.</title>
        <authorList>
            <person name="Jiao Y."/>
        </authorList>
    </citation>
    <scope>NUCLEOTIDE SEQUENCE [LARGE SCALE GENOMIC DNA]</scope>
    <source>
        <strain evidence="3">IBCAS-2021</strain>
        <tissue evidence="3">Leaf</tissue>
    </source>
</reference>